<evidence type="ECO:0000259" key="1">
    <source>
        <dbReference type="Pfam" id="PF17932"/>
    </source>
</evidence>
<dbReference type="Gene3D" id="1.10.357.10">
    <property type="entry name" value="Tetracycline Repressor, domain 2"/>
    <property type="match status" value="1"/>
</dbReference>
<accession>A0ABC9ZMD2</accession>
<evidence type="ECO:0000313" key="3">
    <source>
        <dbReference type="Proteomes" id="UP000315234"/>
    </source>
</evidence>
<evidence type="ECO:0000313" key="2">
    <source>
        <dbReference type="EMBL" id="GEA43065.1"/>
    </source>
</evidence>
<feature type="domain" description="HTH-type transcriptional repressor KstR2 C-terminal" evidence="1">
    <location>
        <begin position="2"/>
        <end position="68"/>
    </location>
</feature>
<sequence>MVLQLRRDYVARWMNVVDEGSFQAENLKIACWALIDMGIGVATWFSPDGPYTAEELGDMYGQFALRQLT</sequence>
<dbReference type="Proteomes" id="UP000315234">
    <property type="component" value="Unassembled WGS sequence"/>
</dbReference>
<dbReference type="InterPro" id="IPR036271">
    <property type="entry name" value="Tet_transcr_reg_TetR-rel_C_sf"/>
</dbReference>
<dbReference type="Pfam" id="PF17932">
    <property type="entry name" value="TetR_C_24"/>
    <property type="match status" value="1"/>
</dbReference>
<name>A0ABC9ZMD2_CORST</name>
<organism evidence="2 3">
    <name type="scientific">Corynebacterium striatum</name>
    <dbReference type="NCBI Taxonomy" id="43770"/>
    <lineage>
        <taxon>Bacteria</taxon>
        <taxon>Bacillati</taxon>
        <taxon>Actinomycetota</taxon>
        <taxon>Actinomycetes</taxon>
        <taxon>Mycobacteriales</taxon>
        <taxon>Corynebacteriaceae</taxon>
        <taxon>Corynebacterium</taxon>
    </lineage>
</organism>
<gene>
    <name evidence="2" type="ORF">Cst04h_12350</name>
</gene>
<proteinExistence type="predicted"/>
<comment type="caution">
    <text evidence="2">The sequence shown here is derived from an EMBL/GenBank/DDBJ whole genome shotgun (WGS) entry which is preliminary data.</text>
</comment>
<dbReference type="EMBL" id="BJLD01000001">
    <property type="protein sequence ID" value="GEA43065.1"/>
    <property type="molecule type" value="Genomic_DNA"/>
</dbReference>
<protein>
    <recommendedName>
        <fullName evidence="1">HTH-type transcriptional repressor KstR2 C-terminal domain-containing protein</fullName>
    </recommendedName>
</protein>
<dbReference type="InterPro" id="IPR041490">
    <property type="entry name" value="KstR2_TetR_C"/>
</dbReference>
<dbReference type="RefSeq" id="WP_236251926.1">
    <property type="nucleotide sequence ID" value="NZ_BJLD01000001.1"/>
</dbReference>
<dbReference type="SUPFAM" id="SSF48498">
    <property type="entry name" value="Tetracyclin repressor-like, C-terminal domain"/>
    <property type="match status" value="1"/>
</dbReference>
<reference evidence="2 3" key="1">
    <citation type="submission" date="2019-06" db="EMBL/GenBank/DDBJ databases">
        <title>Draft genome sequence of Corynebacterium striatum NBRC 15291.</title>
        <authorList>
            <person name="Miura T."/>
            <person name="Furukawa M."/>
            <person name="Shimamura M."/>
            <person name="Ohyama Y."/>
            <person name="Yamazoe A."/>
            <person name="Kawasaki H."/>
        </authorList>
    </citation>
    <scope>NUCLEOTIDE SEQUENCE [LARGE SCALE GENOMIC DNA]</scope>
    <source>
        <strain evidence="2 3">NBRC 15291</strain>
    </source>
</reference>
<dbReference type="AlphaFoldDB" id="A0ABC9ZMD2"/>